<dbReference type="OrthoDB" id="10500001at2759"/>
<proteinExistence type="predicted"/>
<sequence length="119" mass="13196">MALFSFRLEDCSTDDSLSVMFKDSTSWCHIAYAIPSVVEIRGYLCNMDAAWDAKSRHCDIGVIFSVRIPCPYQISASLQSCIISTHGGSHCCLSCGSYCRLLKRPILAVLSILYHSSSY</sequence>
<name>A0A8X7SAG2_BRACI</name>
<protein>
    <submittedName>
        <fullName evidence="1">Uncharacterized protein</fullName>
    </submittedName>
</protein>
<dbReference type="EMBL" id="JAAMPC010000007">
    <property type="protein sequence ID" value="KAG2303469.1"/>
    <property type="molecule type" value="Genomic_DNA"/>
</dbReference>
<comment type="caution">
    <text evidence="1">The sequence shown here is derived from an EMBL/GenBank/DDBJ whole genome shotgun (WGS) entry which is preliminary data.</text>
</comment>
<keyword evidence="2" id="KW-1185">Reference proteome</keyword>
<dbReference type="Proteomes" id="UP000886595">
    <property type="component" value="Unassembled WGS sequence"/>
</dbReference>
<dbReference type="AlphaFoldDB" id="A0A8X7SAG2"/>
<reference evidence="1 2" key="1">
    <citation type="submission" date="2020-02" db="EMBL/GenBank/DDBJ databases">
        <authorList>
            <person name="Ma Q."/>
            <person name="Huang Y."/>
            <person name="Song X."/>
            <person name="Pei D."/>
        </authorList>
    </citation>
    <scope>NUCLEOTIDE SEQUENCE [LARGE SCALE GENOMIC DNA]</scope>
    <source>
        <strain evidence="1">Sxm20200214</strain>
        <tissue evidence="1">Leaf</tissue>
    </source>
</reference>
<gene>
    <name evidence="1" type="ORF">Bca52824_032120</name>
</gene>
<accession>A0A8X7SAG2</accession>
<organism evidence="1 2">
    <name type="scientific">Brassica carinata</name>
    <name type="common">Ethiopian mustard</name>
    <name type="synonym">Abyssinian cabbage</name>
    <dbReference type="NCBI Taxonomy" id="52824"/>
    <lineage>
        <taxon>Eukaryota</taxon>
        <taxon>Viridiplantae</taxon>
        <taxon>Streptophyta</taxon>
        <taxon>Embryophyta</taxon>
        <taxon>Tracheophyta</taxon>
        <taxon>Spermatophyta</taxon>
        <taxon>Magnoliopsida</taxon>
        <taxon>eudicotyledons</taxon>
        <taxon>Gunneridae</taxon>
        <taxon>Pentapetalae</taxon>
        <taxon>rosids</taxon>
        <taxon>malvids</taxon>
        <taxon>Brassicales</taxon>
        <taxon>Brassicaceae</taxon>
        <taxon>Brassiceae</taxon>
        <taxon>Brassica</taxon>
    </lineage>
</organism>
<evidence type="ECO:0000313" key="1">
    <source>
        <dbReference type="EMBL" id="KAG2303469.1"/>
    </source>
</evidence>
<evidence type="ECO:0000313" key="2">
    <source>
        <dbReference type="Proteomes" id="UP000886595"/>
    </source>
</evidence>